<evidence type="ECO:0000256" key="2">
    <source>
        <dbReference type="ARBA" id="ARBA00001832"/>
    </source>
</evidence>
<dbReference type="AlphaFoldDB" id="A0A177EI80"/>
<dbReference type="Gene3D" id="3.30.2350.10">
    <property type="entry name" value="Pseudouridine synthase"/>
    <property type="match status" value="1"/>
</dbReference>
<dbReference type="NCBIfam" id="TIGR00425">
    <property type="entry name" value="CBF5"/>
    <property type="match status" value="1"/>
</dbReference>
<dbReference type="InterPro" id="IPR002501">
    <property type="entry name" value="PsdUridine_synth_N"/>
</dbReference>
<dbReference type="Pfam" id="PF08068">
    <property type="entry name" value="DKCLD"/>
    <property type="match status" value="1"/>
</dbReference>
<dbReference type="Pfam" id="PF16198">
    <property type="entry name" value="TruB_C_2"/>
    <property type="match status" value="1"/>
</dbReference>
<evidence type="ECO:0000256" key="4">
    <source>
        <dbReference type="ARBA" id="ARBA00008999"/>
    </source>
</evidence>
<keyword evidence="6" id="KW-0413">Isomerase</keyword>
<evidence type="ECO:0000256" key="1">
    <source>
        <dbReference type="ARBA" id="ARBA00001166"/>
    </source>
</evidence>
<evidence type="ECO:0000259" key="10">
    <source>
        <dbReference type="SMART" id="SM01136"/>
    </source>
</evidence>
<feature type="domain" description="PUA" evidence="9">
    <location>
        <begin position="279"/>
        <end position="352"/>
    </location>
</feature>
<dbReference type="SMART" id="SM00359">
    <property type="entry name" value="PUA"/>
    <property type="match status" value="1"/>
</dbReference>
<feature type="compositionally biased region" description="Low complexity" evidence="8">
    <location>
        <begin position="375"/>
        <end position="388"/>
    </location>
</feature>
<comment type="similarity">
    <text evidence="4">Belongs to the pseudouridine synthase TruB family.</text>
</comment>
<evidence type="ECO:0000256" key="6">
    <source>
        <dbReference type="ARBA" id="ARBA00023235"/>
    </source>
</evidence>
<dbReference type="SUPFAM" id="SSF88697">
    <property type="entry name" value="PUA domain-like"/>
    <property type="match status" value="1"/>
</dbReference>
<dbReference type="VEuPathDB" id="MicrosporidiaDB:NEDG_00158"/>
<dbReference type="FunFam" id="3.30.2350.10:FF:000001">
    <property type="entry name" value="H/ACA ribonucleoprotein complex subunit CBF5"/>
    <property type="match status" value="1"/>
</dbReference>
<evidence type="ECO:0000256" key="7">
    <source>
        <dbReference type="ARBA" id="ARBA00072225"/>
    </source>
</evidence>
<evidence type="ECO:0000259" key="9">
    <source>
        <dbReference type="SMART" id="SM00359"/>
    </source>
</evidence>
<dbReference type="InterPro" id="IPR004802">
    <property type="entry name" value="tRNA_PsdUridine_synth_B_fam"/>
</dbReference>
<comment type="catalytic activity">
    <reaction evidence="1">
        <text>a uridine in mRNA = a pseudouridine in mRNA</text>
        <dbReference type="Rhea" id="RHEA:56644"/>
        <dbReference type="Rhea" id="RHEA-COMP:14658"/>
        <dbReference type="Rhea" id="RHEA-COMP:14659"/>
        <dbReference type="ChEBI" id="CHEBI:65314"/>
        <dbReference type="ChEBI" id="CHEBI:65315"/>
    </reaction>
</comment>
<dbReference type="Gene3D" id="2.30.130.10">
    <property type="entry name" value="PUA domain"/>
    <property type="match status" value="1"/>
</dbReference>
<keyword evidence="12" id="KW-1185">Reference proteome</keyword>
<dbReference type="Proteomes" id="UP000185944">
    <property type="component" value="Unassembled WGS sequence"/>
</dbReference>
<gene>
    <name evidence="11" type="ORF">NEDG_00158</name>
</gene>
<feature type="compositionally biased region" description="Basic and acidic residues" evidence="8">
    <location>
        <begin position="389"/>
        <end position="414"/>
    </location>
</feature>
<dbReference type="GO" id="GO:0009982">
    <property type="term" value="F:pseudouridine synthase activity"/>
    <property type="evidence" value="ECO:0007669"/>
    <property type="project" value="EnsemblFungi"/>
</dbReference>
<dbReference type="CDD" id="cd21148">
    <property type="entry name" value="PUA_Cbf5"/>
    <property type="match status" value="1"/>
</dbReference>
<evidence type="ECO:0000256" key="8">
    <source>
        <dbReference type="SAM" id="MobiDB-lite"/>
    </source>
</evidence>
<protein>
    <recommendedName>
        <fullName evidence="5">H/ACA ribonucleoprotein complex subunit CBF5</fullName>
    </recommendedName>
    <alternativeName>
        <fullName evidence="7">H/ACA ribonucleoprotein complex subunit cbf5</fullName>
    </alternativeName>
</protein>
<dbReference type="NCBIfam" id="NF003280">
    <property type="entry name" value="PRK04270.1"/>
    <property type="match status" value="1"/>
</dbReference>
<comment type="catalytic activity">
    <reaction evidence="3">
        <text>uridine in 5S rRNA = pseudouridine in 5S rRNA</text>
        <dbReference type="Rhea" id="RHEA:47036"/>
        <dbReference type="Rhea" id="RHEA-COMP:11730"/>
        <dbReference type="Rhea" id="RHEA-COMP:11731"/>
        <dbReference type="ChEBI" id="CHEBI:65314"/>
        <dbReference type="ChEBI" id="CHEBI:65315"/>
    </reaction>
</comment>
<dbReference type="CDD" id="cd02572">
    <property type="entry name" value="PseudoU_synth_hDyskerin"/>
    <property type="match status" value="1"/>
</dbReference>
<dbReference type="InterPro" id="IPR020103">
    <property type="entry name" value="PsdUridine_synth_cat_dom_sf"/>
</dbReference>
<dbReference type="STRING" id="1805483.A0A177EI80"/>
<evidence type="ECO:0000313" key="11">
    <source>
        <dbReference type="EMBL" id="OAG31683.1"/>
    </source>
</evidence>
<dbReference type="PANTHER" id="PTHR23127:SF0">
    <property type="entry name" value="H_ACA RIBONUCLEOPROTEIN COMPLEX SUBUNIT DKC1"/>
    <property type="match status" value="1"/>
</dbReference>
<dbReference type="GO" id="GO:0031120">
    <property type="term" value="P:snRNA pseudouridine synthesis"/>
    <property type="evidence" value="ECO:0007669"/>
    <property type="project" value="EnsemblFungi"/>
</dbReference>
<dbReference type="SUPFAM" id="SSF55120">
    <property type="entry name" value="Pseudouridine synthase"/>
    <property type="match status" value="1"/>
</dbReference>
<accession>A0A177EI80</accession>
<dbReference type="SMART" id="SM01136">
    <property type="entry name" value="DKCLD"/>
    <property type="match status" value="1"/>
</dbReference>
<dbReference type="GeneID" id="93646508"/>
<comment type="caution">
    <text evidence="11">The sequence shown here is derived from an EMBL/GenBank/DDBJ whole genome shotgun (WGS) entry which is preliminary data.</text>
</comment>
<dbReference type="Pfam" id="PF01509">
    <property type="entry name" value="TruB_N"/>
    <property type="match status" value="1"/>
</dbReference>
<dbReference type="GO" id="GO:0003723">
    <property type="term" value="F:RNA binding"/>
    <property type="evidence" value="ECO:0007669"/>
    <property type="project" value="InterPro"/>
</dbReference>
<dbReference type="PANTHER" id="PTHR23127">
    <property type="entry name" value="CENTROMERE/MICROTUBULE BINDING PROTEIN CBF5"/>
    <property type="match status" value="1"/>
</dbReference>
<feature type="region of interest" description="Disordered" evidence="8">
    <location>
        <begin position="362"/>
        <end position="414"/>
    </location>
</feature>
<dbReference type="InterPro" id="IPR002478">
    <property type="entry name" value="PUA"/>
</dbReference>
<dbReference type="RefSeq" id="XP_067545284.1">
    <property type="nucleotide sequence ID" value="XM_067687576.1"/>
</dbReference>
<dbReference type="GO" id="GO:0000495">
    <property type="term" value="P:box H/ACA sno(s)RNA 3'-end processing"/>
    <property type="evidence" value="ECO:0007669"/>
    <property type="project" value="EnsemblFungi"/>
</dbReference>
<feature type="domain" description="Dyskerin-like" evidence="10">
    <location>
        <begin position="32"/>
        <end position="90"/>
    </location>
</feature>
<organism evidence="11 12">
    <name type="scientific">Nematocida displodere</name>
    <dbReference type="NCBI Taxonomy" id="1805483"/>
    <lineage>
        <taxon>Eukaryota</taxon>
        <taxon>Fungi</taxon>
        <taxon>Fungi incertae sedis</taxon>
        <taxon>Microsporidia</taxon>
        <taxon>Nematocida</taxon>
    </lineage>
</organism>
<evidence type="ECO:0000256" key="5">
    <source>
        <dbReference type="ARBA" id="ARBA00019272"/>
    </source>
</evidence>
<dbReference type="InterPro" id="IPR012960">
    <property type="entry name" value="Dyskerin-like"/>
</dbReference>
<dbReference type="OrthoDB" id="10250002at2759"/>
<dbReference type="EMBL" id="LTDL01000014">
    <property type="protein sequence ID" value="OAG31683.1"/>
    <property type="molecule type" value="Genomic_DNA"/>
</dbReference>
<proteinExistence type="inferred from homology"/>
<dbReference type="InterPro" id="IPR015947">
    <property type="entry name" value="PUA-like_sf"/>
</dbReference>
<keyword evidence="11" id="KW-0687">Ribonucleoprotein</keyword>
<sequence length="414" mass="46320">MTTLSNGTEHTEDVIKSVSEALTTNEGEKLTHSEKWPLLLKGLEDMNIKTLKYTPTPNGHTPMERPLDIHLMYGVIQLDKPCNPSSHEVVAWVKSILRCEKTGHSGTLDPMVSGCLPVCLNRATRIAKSQQDAGKEYVAVVQFGEGVTEEMFKEALKVYTGPLLQRPPEQCAVKRNLRIRTVVKNLFIEFDAEKQLGMFRVECEAGTYIRSLCVHMGLHLGTTGEMVDLRRTRSGAVLEKGLVTMHDVLDSMYLYNTKREETYLRRVVKPLETLLVHYPRIIIKDSAINAICYGGQLTAKGVLRYDNFNHQDAVIFVSPKGEAVGLGVALVTAPQLSMMEHGVVARTKRVIMEKDTYSRQWKLGPGIDKKEEASTTPQTTPITTSNPTETKDEHPKKKGDPSRSRDSKRPKYSA</sequence>
<dbReference type="GO" id="GO:0000454">
    <property type="term" value="P:snoRNA guided rRNA pseudouridine synthesis"/>
    <property type="evidence" value="ECO:0007669"/>
    <property type="project" value="EnsemblFungi"/>
</dbReference>
<dbReference type="InterPro" id="IPR032819">
    <property type="entry name" value="TruB_C"/>
</dbReference>
<dbReference type="Pfam" id="PF01472">
    <property type="entry name" value="PUA"/>
    <property type="match status" value="1"/>
</dbReference>
<reference evidence="11 12" key="1">
    <citation type="submission" date="2016-02" db="EMBL/GenBank/DDBJ databases">
        <title>Discovery of a natural microsporidian pathogen with a broad tissue tropism in Caenorhabditis elegans.</title>
        <authorList>
            <person name="Luallen R.J."/>
            <person name="Reinke A.W."/>
            <person name="Tong L."/>
            <person name="Botts M.R."/>
            <person name="Felix M.-A."/>
            <person name="Troemel E.R."/>
        </authorList>
    </citation>
    <scope>NUCLEOTIDE SEQUENCE [LARGE SCALE GENOMIC DNA]</scope>
    <source>
        <strain evidence="11 12">JUm2807</strain>
    </source>
</reference>
<evidence type="ECO:0000256" key="3">
    <source>
        <dbReference type="ARBA" id="ARBA00001896"/>
    </source>
</evidence>
<comment type="catalytic activity">
    <reaction evidence="2">
        <text>uridine in snRNA = pseudouridine in snRNA</text>
        <dbReference type="Rhea" id="RHEA:51124"/>
        <dbReference type="Rhea" id="RHEA-COMP:12891"/>
        <dbReference type="Rhea" id="RHEA-COMP:12892"/>
        <dbReference type="ChEBI" id="CHEBI:65314"/>
        <dbReference type="ChEBI" id="CHEBI:65315"/>
    </reaction>
</comment>
<evidence type="ECO:0000313" key="12">
    <source>
        <dbReference type="Proteomes" id="UP000185944"/>
    </source>
</evidence>
<dbReference type="InterPro" id="IPR036974">
    <property type="entry name" value="PUA_sf"/>
</dbReference>
<dbReference type="GO" id="GO:0031429">
    <property type="term" value="C:box H/ACA snoRNP complex"/>
    <property type="evidence" value="ECO:0007669"/>
    <property type="project" value="EnsemblFungi"/>
</dbReference>
<dbReference type="PROSITE" id="PS50890">
    <property type="entry name" value="PUA"/>
    <property type="match status" value="1"/>
</dbReference>
<name>A0A177EI80_9MICR</name>
<dbReference type="GO" id="GO:1990481">
    <property type="term" value="P:mRNA pseudouridine synthesis"/>
    <property type="evidence" value="ECO:0007669"/>
    <property type="project" value="EnsemblFungi"/>
</dbReference>